<reference evidence="1" key="1">
    <citation type="submission" date="2020-07" db="EMBL/GenBank/DDBJ databases">
        <title>Multicomponent nature underlies the extraordinary mechanical properties of spider dragline silk.</title>
        <authorList>
            <person name="Kono N."/>
            <person name="Nakamura H."/>
            <person name="Mori M."/>
            <person name="Yoshida Y."/>
            <person name="Ohtoshi R."/>
            <person name="Malay A.D."/>
            <person name="Moran D.A.P."/>
            <person name="Tomita M."/>
            <person name="Numata K."/>
            <person name="Arakawa K."/>
        </authorList>
    </citation>
    <scope>NUCLEOTIDE SEQUENCE</scope>
</reference>
<proteinExistence type="predicted"/>
<dbReference type="AlphaFoldDB" id="A0A8X6J7M3"/>
<organism evidence="1 2">
    <name type="scientific">Trichonephila clavata</name>
    <name type="common">Joro spider</name>
    <name type="synonym">Nephila clavata</name>
    <dbReference type="NCBI Taxonomy" id="2740835"/>
    <lineage>
        <taxon>Eukaryota</taxon>
        <taxon>Metazoa</taxon>
        <taxon>Ecdysozoa</taxon>
        <taxon>Arthropoda</taxon>
        <taxon>Chelicerata</taxon>
        <taxon>Arachnida</taxon>
        <taxon>Araneae</taxon>
        <taxon>Araneomorphae</taxon>
        <taxon>Entelegynae</taxon>
        <taxon>Araneoidea</taxon>
        <taxon>Nephilidae</taxon>
        <taxon>Trichonephila</taxon>
    </lineage>
</organism>
<comment type="caution">
    <text evidence="1">The sequence shown here is derived from an EMBL/GenBank/DDBJ whole genome shotgun (WGS) entry which is preliminary data.</text>
</comment>
<name>A0A8X6J7M3_TRICU</name>
<accession>A0A8X6J7M3</accession>
<protein>
    <submittedName>
        <fullName evidence="1">Uncharacterized protein</fullName>
    </submittedName>
</protein>
<gene>
    <name evidence="1" type="ORF">TNCT_72211</name>
</gene>
<evidence type="ECO:0000313" key="2">
    <source>
        <dbReference type="Proteomes" id="UP000887116"/>
    </source>
</evidence>
<evidence type="ECO:0000313" key="1">
    <source>
        <dbReference type="EMBL" id="GFR13778.1"/>
    </source>
</evidence>
<sequence length="72" mass="7867">MTTICTKVTSFSRRNHRSATAVITHLPTPADQSGINHYAKGTQPSMQVTPHFRSRILQIGDGGSLQIHIPVT</sequence>
<dbReference type="Proteomes" id="UP000887116">
    <property type="component" value="Unassembled WGS sequence"/>
</dbReference>
<keyword evidence="2" id="KW-1185">Reference proteome</keyword>
<dbReference type="EMBL" id="BMAO01017168">
    <property type="protein sequence ID" value="GFR13778.1"/>
    <property type="molecule type" value="Genomic_DNA"/>
</dbReference>